<name>A0ABW1AGT3_9ACTN</name>
<dbReference type="Proteomes" id="UP001596074">
    <property type="component" value="Unassembled WGS sequence"/>
</dbReference>
<organism evidence="1 2">
    <name type="scientific">Actinomadura rugatobispora</name>
    <dbReference type="NCBI Taxonomy" id="1994"/>
    <lineage>
        <taxon>Bacteria</taxon>
        <taxon>Bacillati</taxon>
        <taxon>Actinomycetota</taxon>
        <taxon>Actinomycetes</taxon>
        <taxon>Streptosporangiales</taxon>
        <taxon>Thermomonosporaceae</taxon>
        <taxon>Actinomadura</taxon>
    </lineage>
</organism>
<reference evidence="2" key="1">
    <citation type="journal article" date="2019" name="Int. J. Syst. Evol. Microbiol.">
        <title>The Global Catalogue of Microorganisms (GCM) 10K type strain sequencing project: providing services to taxonomists for standard genome sequencing and annotation.</title>
        <authorList>
            <consortium name="The Broad Institute Genomics Platform"/>
            <consortium name="The Broad Institute Genome Sequencing Center for Infectious Disease"/>
            <person name="Wu L."/>
            <person name="Ma J."/>
        </authorList>
    </citation>
    <scope>NUCLEOTIDE SEQUENCE [LARGE SCALE GENOMIC DNA]</scope>
    <source>
        <strain evidence="2">KCTC 42087</strain>
    </source>
</reference>
<sequence length="92" mass="10549">MLEGLAQVWPLFLLPEDKVLIIRVRLTHNTQLILARAHRAINDGTPMIECADYLRTAVPWWTDKTINGYLADRGTSPEHRSYMWAGAVRFSV</sequence>
<keyword evidence="2" id="KW-1185">Reference proteome</keyword>
<evidence type="ECO:0000313" key="2">
    <source>
        <dbReference type="Proteomes" id="UP001596074"/>
    </source>
</evidence>
<proteinExistence type="predicted"/>
<dbReference type="RefSeq" id="WP_378291221.1">
    <property type="nucleotide sequence ID" value="NZ_JBHSON010000124.1"/>
</dbReference>
<dbReference type="EMBL" id="JBHSON010000124">
    <property type="protein sequence ID" value="MFC5753806.1"/>
    <property type="molecule type" value="Genomic_DNA"/>
</dbReference>
<evidence type="ECO:0008006" key="3">
    <source>
        <dbReference type="Google" id="ProtNLM"/>
    </source>
</evidence>
<gene>
    <name evidence="1" type="ORF">ACFPZN_50015</name>
</gene>
<accession>A0ABW1AGT3</accession>
<comment type="caution">
    <text evidence="1">The sequence shown here is derived from an EMBL/GenBank/DDBJ whole genome shotgun (WGS) entry which is preliminary data.</text>
</comment>
<protein>
    <recommendedName>
        <fullName evidence="3">Condensation domain-containing protein</fullName>
    </recommendedName>
</protein>
<evidence type="ECO:0000313" key="1">
    <source>
        <dbReference type="EMBL" id="MFC5753806.1"/>
    </source>
</evidence>